<keyword evidence="2" id="KW-1185">Reference proteome</keyword>
<protein>
    <submittedName>
        <fullName evidence="1">Polyketide cyclase / dehydrase and lipid transport</fullName>
    </submittedName>
</protein>
<evidence type="ECO:0000313" key="1">
    <source>
        <dbReference type="EMBL" id="SCG54619.1"/>
    </source>
</evidence>
<gene>
    <name evidence="1" type="ORF">GA0070609_2947</name>
</gene>
<accession>A0A1C5I902</accession>
<dbReference type="EMBL" id="LT607750">
    <property type="protein sequence ID" value="SCG54619.1"/>
    <property type="molecule type" value="Genomic_DNA"/>
</dbReference>
<dbReference type="Proteomes" id="UP000198217">
    <property type="component" value="Chromosome I"/>
</dbReference>
<name>A0A1C5I902_9ACTN</name>
<dbReference type="Pfam" id="PF10604">
    <property type="entry name" value="Polyketide_cyc2"/>
    <property type="match status" value="1"/>
</dbReference>
<dbReference type="AlphaFoldDB" id="A0A1C5I902"/>
<dbReference type="InterPro" id="IPR023393">
    <property type="entry name" value="START-like_dom_sf"/>
</dbReference>
<evidence type="ECO:0000313" key="2">
    <source>
        <dbReference type="Proteomes" id="UP000198217"/>
    </source>
</evidence>
<organism evidence="1 2">
    <name type="scientific">Micromonospora echinaurantiaca</name>
    <dbReference type="NCBI Taxonomy" id="47857"/>
    <lineage>
        <taxon>Bacteria</taxon>
        <taxon>Bacillati</taxon>
        <taxon>Actinomycetota</taxon>
        <taxon>Actinomycetes</taxon>
        <taxon>Micromonosporales</taxon>
        <taxon>Micromonosporaceae</taxon>
        <taxon>Micromonospora</taxon>
    </lineage>
</organism>
<dbReference type="SUPFAM" id="SSF55961">
    <property type="entry name" value="Bet v1-like"/>
    <property type="match status" value="1"/>
</dbReference>
<reference evidence="1 2" key="1">
    <citation type="submission" date="2016-06" db="EMBL/GenBank/DDBJ databases">
        <authorList>
            <person name="Kjaerup R.B."/>
            <person name="Dalgaard T.S."/>
            <person name="Juul-Madsen H.R."/>
        </authorList>
    </citation>
    <scope>NUCLEOTIDE SEQUENCE [LARGE SCALE GENOMIC DNA]</scope>
    <source>
        <strain evidence="1 2">DSM 43904</strain>
    </source>
</reference>
<proteinExistence type="predicted"/>
<dbReference type="Gene3D" id="3.30.530.20">
    <property type="match status" value="1"/>
</dbReference>
<dbReference type="InterPro" id="IPR019587">
    <property type="entry name" value="Polyketide_cyclase/dehydratase"/>
</dbReference>
<sequence>MTTPGLCTIWYMDYEETTTTAADPARAWAAVRNVPAYPRWTASMSAVEPLDGPALTVGSRFRVRQPGLPTTVWRVRDLREGASFAWEATAPGVHTVAYHRVERQPDGATRITVGIRQTGVLAGLVALLTAAKTRRYLRMEAAGLAAAAEDPAAAAAGDGAAPTGGR</sequence>